<keyword evidence="14 15" id="KW-0511">Multifunctional enzyme</keyword>
<dbReference type="HAMAP" id="MF_01020">
    <property type="entry name" value="HisE"/>
    <property type="match status" value="1"/>
</dbReference>
<dbReference type="STRING" id="1188229.GlitD10_0599"/>
<dbReference type="GO" id="GO:0004636">
    <property type="term" value="F:phosphoribosyl-ATP diphosphatase activity"/>
    <property type="evidence" value="ECO:0007669"/>
    <property type="project" value="UniProtKB-UniRule"/>
</dbReference>
<dbReference type="NCBIfam" id="TIGR03188">
    <property type="entry name" value="histidine_hisI"/>
    <property type="match status" value="1"/>
</dbReference>
<dbReference type="PANTHER" id="PTHR42945:SF1">
    <property type="entry name" value="HISTIDINE BIOSYNTHESIS BIFUNCTIONAL PROTEIN HIS7"/>
    <property type="match status" value="1"/>
</dbReference>
<dbReference type="EC" id="3.5.4.19" evidence="15"/>
<comment type="pathway">
    <text evidence="5 15">Amino-acid biosynthesis; L-histidine biosynthesis; L-histidine from 5-phospho-alpha-D-ribose 1-diphosphate: step 2/9.</text>
</comment>
<comment type="similarity">
    <text evidence="7 15">In the N-terminal section; belongs to the PRA-CH family.</text>
</comment>
<reference evidence="17 18" key="1">
    <citation type="submission" date="2016-10" db="EMBL/GenBank/DDBJ databases">
        <title>Description of Gloeomargarita lithophora gen. nov., sp. nov., a thylakoid-bearing basal-branching cyanobacterium with intracellular carbonates, and proposal for Gloeomargaritales ord. nov.</title>
        <authorList>
            <person name="Moreira D."/>
            <person name="Tavera R."/>
            <person name="Benzerara K."/>
            <person name="Skouri-Panet F."/>
            <person name="Couradeau E."/>
            <person name="Gerard E."/>
            <person name="Loussert C."/>
            <person name="Novelo E."/>
            <person name="Zivanovic Y."/>
            <person name="Lopez-Garcia P."/>
        </authorList>
    </citation>
    <scope>NUCLEOTIDE SEQUENCE [LARGE SCALE GENOMIC DNA]</scope>
    <source>
        <strain evidence="17 18">D10</strain>
    </source>
</reference>
<dbReference type="InterPro" id="IPR021130">
    <property type="entry name" value="PRib-ATP_PPHydrolase-like"/>
</dbReference>
<evidence type="ECO:0000256" key="12">
    <source>
        <dbReference type="ARBA" id="ARBA00022840"/>
    </source>
</evidence>
<evidence type="ECO:0000259" key="16">
    <source>
        <dbReference type="Pfam" id="PF01502"/>
    </source>
</evidence>
<comment type="pathway">
    <text evidence="4 15">Amino-acid biosynthesis; L-histidine biosynthesis; L-histidine from 5-phospho-alpha-D-ribose 1-diphosphate: step 3/9.</text>
</comment>
<dbReference type="GO" id="GO:0004635">
    <property type="term" value="F:phosphoribosyl-AMP cyclohydrolase activity"/>
    <property type="evidence" value="ECO:0007669"/>
    <property type="project" value="UniProtKB-UniRule"/>
</dbReference>
<evidence type="ECO:0000256" key="3">
    <source>
        <dbReference type="ARBA" id="ARBA00004496"/>
    </source>
</evidence>
<evidence type="ECO:0000313" key="18">
    <source>
        <dbReference type="Proteomes" id="UP000180235"/>
    </source>
</evidence>
<gene>
    <name evidence="15 17" type="primary">hisIE</name>
    <name evidence="15" type="synonym">hisI</name>
    <name evidence="17" type="ORF">GlitD10_0599</name>
</gene>
<dbReference type="GO" id="GO:0000105">
    <property type="term" value="P:L-histidine biosynthetic process"/>
    <property type="evidence" value="ECO:0007669"/>
    <property type="project" value="UniProtKB-UniRule"/>
</dbReference>
<dbReference type="EC" id="3.6.1.31" evidence="15"/>
<dbReference type="InterPro" id="IPR026660">
    <property type="entry name" value="PRA-CH"/>
</dbReference>
<dbReference type="InterPro" id="IPR008179">
    <property type="entry name" value="HisE"/>
</dbReference>
<dbReference type="UniPathway" id="UPA00031">
    <property type="reaction ID" value="UER00007"/>
</dbReference>
<keyword evidence="13 15" id="KW-0368">Histidine biosynthesis</keyword>
<feature type="domain" description="Phosphoribosyl-AMP cyclohydrolase" evidence="16">
    <location>
        <begin position="34"/>
        <end position="108"/>
    </location>
</feature>
<accession>A0A1J0AAI1</accession>
<comment type="similarity">
    <text evidence="6 15">In the C-terminal section; belongs to the PRA-PH family.</text>
</comment>
<keyword evidence="11 15" id="KW-0378">Hydrolase</keyword>
<dbReference type="Gene3D" id="1.10.287.1080">
    <property type="entry name" value="MazG-like"/>
    <property type="match status" value="1"/>
</dbReference>
<evidence type="ECO:0000256" key="9">
    <source>
        <dbReference type="ARBA" id="ARBA00022605"/>
    </source>
</evidence>
<evidence type="ECO:0000256" key="5">
    <source>
        <dbReference type="ARBA" id="ARBA00005204"/>
    </source>
</evidence>
<dbReference type="InterPro" id="IPR023019">
    <property type="entry name" value="His_synth_HisIE"/>
</dbReference>
<keyword evidence="8 15" id="KW-0963">Cytoplasm</keyword>
<evidence type="ECO:0000256" key="8">
    <source>
        <dbReference type="ARBA" id="ARBA00022490"/>
    </source>
</evidence>
<protein>
    <recommendedName>
        <fullName evidence="15">Histidine biosynthesis bifunctional protein HisIE</fullName>
    </recommendedName>
    <domain>
        <recommendedName>
            <fullName evidence="15">Phosphoribosyl-AMP cyclohydrolase</fullName>
            <shortName evidence="15">PRA-CH</shortName>
            <ecNumber evidence="15">3.5.4.19</ecNumber>
        </recommendedName>
    </domain>
    <domain>
        <recommendedName>
            <fullName evidence="15">Phosphoribosyl-ATP pyrophosphatase</fullName>
            <shortName evidence="15">PRA-PH</shortName>
            <ecNumber evidence="15">3.6.1.31</ecNumber>
        </recommendedName>
    </domain>
</protein>
<dbReference type="PANTHER" id="PTHR42945">
    <property type="entry name" value="HISTIDINE BIOSYNTHESIS BIFUNCTIONAL PROTEIN"/>
    <property type="match status" value="1"/>
</dbReference>
<comment type="catalytic activity">
    <reaction evidence="2 15">
        <text>1-(5-phospho-beta-D-ribosyl)-ATP + H2O = 1-(5-phospho-beta-D-ribosyl)-5'-AMP + diphosphate + H(+)</text>
        <dbReference type="Rhea" id="RHEA:22828"/>
        <dbReference type="ChEBI" id="CHEBI:15377"/>
        <dbReference type="ChEBI" id="CHEBI:15378"/>
        <dbReference type="ChEBI" id="CHEBI:33019"/>
        <dbReference type="ChEBI" id="CHEBI:59457"/>
        <dbReference type="ChEBI" id="CHEBI:73183"/>
        <dbReference type="EC" id="3.6.1.31"/>
    </reaction>
</comment>
<evidence type="ECO:0000256" key="7">
    <source>
        <dbReference type="ARBA" id="ARBA00008299"/>
    </source>
</evidence>
<dbReference type="EMBL" id="CP017675">
    <property type="protein sequence ID" value="APB32913.1"/>
    <property type="molecule type" value="Genomic_DNA"/>
</dbReference>
<dbReference type="InterPro" id="IPR002496">
    <property type="entry name" value="PRib_AMP_CycHydrolase_dom"/>
</dbReference>
<dbReference type="CDD" id="cd11534">
    <property type="entry name" value="NTP-PPase_HisIE_like"/>
    <property type="match status" value="1"/>
</dbReference>
<dbReference type="HAMAP" id="MF_01019">
    <property type="entry name" value="HisIE"/>
    <property type="match status" value="1"/>
</dbReference>
<evidence type="ECO:0000256" key="15">
    <source>
        <dbReference type="HAMAP-Rule" id="MF_01019"/>
    </source>
</evidence>
<comment type="catalytic activity">
    <reaction evidence="1 15">
        <text>1-(5-phospho-beta-D-ribosyl)-5'-AMP + H2O = 1-(5-phospho-beta-D-ribosyl)-5-[(5-phospho-beta-D-ribosylamino)methylideneamino]imidazole-4-carboxamide</text>
        <dbReference type="Rhea" id="RHEA:20049"/>
        <dbReference type="ChEBI" id="CHEBI:15377"/>
        <dbReference type="ChEBI" id="CHEBI:58435"/>
        <dbReference type="ChEBI" id="CHEBI:59457"/>
        <dbReference type="EC" id="3.5.4.19"/>
    </reaction>
</comment>
<evidence type="ECO:0000256" key="10">
    <source>
        <dbReference type="ARBA" id="ARBA00022741"/>
    </source>
</evidence>
<evidence type="ECO:0000256" key="14">
    <source>
        <dbReference type="ARBA" id="ARBA00023268"/>
    </source>
</evidence>
<evidence type="ECO:0000256" key="4">
    <source>
        <dbReference type="ARBA" id="ARBA00005169"/>
    </source>
</evidence>
<dbReference type="OrthoDB" id="9795769at2"/>
<dbReference type="AlphaFoldDB" id="A0A1J0AAI1"/>
<organism evidence="17 18">
    <name type="scientific">Gloeomargarita lithophora Alchichica-D10</name>
    <dbReference type="NCBI Taxonomy" id="1188229"/>
    <lineage>
        <taxon>Bacteria</taxon>
        <taxon>Bacillati</taxon>
        <taxon>Cyanobacteriota</taxon>
        <taxon>Cyanophyceae</taxon>
        <taxon>Gloeomargaritales</taxon>
        <taxon>Gloeomargaritaceae</taxon>
        <taxon>Gloeomargarita</taxon>
    </lineage>
</organism>
<dbReference type="Pfam" id="PF01503">
    <property type="entry name" value="PRA-PH"/>
    <property type="match status" value="1"/>
</dbReference>
<dbReference type="FunFam" id="3.10.20.810:FF:000001">
    <property type="entry name" value="Histidine biosynthesis bifunctional protein HisIE"/>
    <property type="match status" value="1"/>
</dbReference>
<dbReference type="SUPFAM" id="SSF141734">
    <property type="entry name" value="HisI-like"/>
    <property type="match status" value="1"/>
</dbReference>
<sequence length="213" mass="24341">MPQEFRLSLDVIKFDEQGLVPAIIQDHLDGVVLMFAWMNRDSLQKTLETGRTWFYSRSRQELWPKGDTSGHVQWVQWLRYDCDHDALLIGVQQVGDIACHKGERSCFHLIDQPNAPAHLPPGDMVAQLYEVICQRRDQPQEGSYTSHLLAGGDNRILKKIGEETAEVIMACKDREPVAIAGECADLLYHTLVALAAQDVTWRAVLQELHRRRR</sequence>
<dbReference type="GO" id="GO:0005524">
    <property type="term" value="F:ATP binding"/>
    <property type="evidence" value="ECO:0007669"/>
    <property type="project" value="UniProtKB-KW"/>
</dbReference>
<evidence type="ECO:0000256" key="13">
    <source>
        <dbReference type="ARBA" id="ARBA00023102"/>
    </source>
</evidence>
<comment type="subcellular location">
    <subcellularLocation>
        <location evidence="3 15">Cytoplasm</location>
    </subcellularLocation>
</comment>
<evidence type="ECO:0000256" key="6">
    <source>
        <dbReference type="ARBA" id="ARBA00007731"/>
    </source>
</evidence>
<keyword evidence="18" id="KW-1185">Reference proteome</keyword>
<dbReference type="HAMAP" id="MF_01021">
    <property type="entry name" value="HisI"/>
    <property type="match status" value="1"/>
</dbReference>
<evidence type="ECO:0000256" key="11">
    <source>
        <dbReference type="ARBA" id="ARBA00022801"/>
    </source>
</evidence>
<feature type="region of interest" description="Phosphoribosyl-AMP cyclohydrolase" evidence="15">
    <location>
        <begin position="1"/>
        <end position="124"/>
    </location>
</feature>
<dbReference type="KEGG" id="glt:GlitD10_0599"/>
<dbReference type="Gene3D" id="3.10.20.810">
    <property type="entry name" value="Phosphoribosyl-AMP cyclohydrolase"/>
    <property type="match status" value="1"/>
</dbReference>
<evidence type="ECO:0000313" key="17">
    <source>
        <dbReference type="EMBL" id="APB32913.1"/>
    </source>
</evidence>
<name>A0A1J0AAI1_9CYAN</name>
<dbReference type="Pfam" id="PF01502">
    <property type="entry name" value="PRA-CH"/>
    <property type="match status" value="1"/>
</dbReference>
<keyword evidence="10 15" id="KW-0547">Nucleotide-binding</keyword>
<feature type="region of interest" description="Phosphoribosyl-ATP pyrophosphohydrolase" evidence="15">
    <location>
        <begin position="125"/>
        <end position="213"/>
    </location>
</feature>
<evidence type="ECO:0000256" key="1">
    <source>
        <dbReference type="ARBA" id="ARBA00000024"/>
    </source>
</evidence>
<keyword evidence="9 15" id="KW-0028">Amino-acid biosynthesis</keyword>
<dbReference type="InterPro" id="IPR038019">
    <property type="entry name" value="PRib_AMP_CycHydrolase_sf"/>
</dbReference>
<dbReference type="GO" id="GO:0005737">
    <property type="term" value="C:cytoplasm"/>
    <property type="evidence" value="ECO:0007669"/>
    <property type="project" value="UniProtKB-SubCell"/>
</dbReference>
<dbReference type="SUPFAM" id="SSF101386">
    <property type="entry name" value="all-alpha NTP pyrophosphatases"/>
    <property type="match status" value="1"/>
</dbReference>
<dbReference type="NCBIfam" id="NF000768">
    <property type="entry name" value="PRK00051.1"/>
    <property type="match status" value="1"/>
</dbReference>
<dbReference type="NCBIfam" id="NF002747">
    <property type="entry name" value="PRK02759.1"/>
    <property type="match status" value="1"/>
</dbReference>
<keyword evidence="12 15" id="KW-0067">ATP-binding</keyword>
<evidence type="ECO:0000256" key="2">
    <source>
        <dbReference type="ARBA" id="ARBA00001460"/>
    </source>
</evidence>
<proteinExistence type="inferred from homology"/>
<dbReference type="Proteomes" id="UP000180235">
    <property type="component" value="Chromosome"/>
</dbReference>
<dbReference type="RefSeq" id="WP_071453588.1">
    <property type="nucleotide sequence ID" value="NZ_CP017675.1"/>
</dbReference>